<organism evidence="2">
    <name type="scientific">Chlamydia pneumoniae</name>
    <name type="common">Chlamydophila pneumoniae</name>
    <dbReference type="NCBI Taxonomy" id="83558"/>
    <lineage>
        <taxon>Bacteria</taxon>
        <taxon>Pseudomonadati</taxon>
        <taxon>Chlamydiota</taxon>
        <taxon>Chlamydiia</taxon>
        <taxon>Chlamydiales</taxon>
        <taxon>Chlamydiaceae</taxon>
        <taxon>Chlamydia/Chlamydophila group</taxon>
        <taxon>Chlamydia</taxon>
    </lineage>
</organism>
<name>A0A0F7YXL0_CHLPN</name>
<protein>
    <submittedName>
        <fullName evidence="2">Uncharacterized protein</fullName>
    </submittedName>
</protein>
<dbReference type="AlphaFoldDB" id="A0A0F7YXL0"/>
<reference evidence="2" key="1">
    <citation type="submission" date="2015-05" db="EMBL/GenBank/DDBJ databases">
        <authorList>
            <person name="Rattei Thomas"/>
        </authorList>
    </citation>
    <scope>NUCLEOTIDE SEQUENCE</scope>
    <source>
        <strain evidence="1">GiD</strain>
        <strain evidence="2">YK41</strain>
    </source>
</reference>
<sequence>MKLLIKFAKKDLKNSSIAPLYEVLLEILEAPGEEILEVLFSLDPM</sequence>
<evidence type="ECO:0000313" key="2">
    <source>
        <dbReference type="EMBL" id="CRI72932.1"/>
    </source>
</evidence>
<dbReference type="EMBL" id="LN847008">
    <property type="protein sequence ID" value="CRI41295.1"/>
    <property type="molecule type" value="Genomic_DNA"/>
</dbReference>
<dbReference type="PATRIC" id="fig|83558.18.peg.307"/>
<gene>
    <name evidence="1" type="ORF">BN1224_GiD_A_02960</name>
    <name evidence="2" type="ORF">BN1224_YK41_BE_00210</name>
</gene>
<evidence type="ECO:0000313" key="1">
    <source>
        <dbReference type="EMBL" id="CRI41295.1"/>
    </source>
</evidence>
<dbReference type="EMBL" id="LN849033">
    <property type="protein sequence ID" value="CRI72932.1"/>
    <property type="molecule type" value="Genomic_DNA"/>
</dbReference>
<proteinExistence type="predicted"/>
<accession>A0A0F7YXL0</accession>